<dbReference type="SUPFAM" id="SSF53448">
    <property type="entry name" value="Nucleotide-diphospho-sugar transferases"/>
    <property type="match status" value="1"/>
</dbReference>
<dbReference type="InterPro" id="IPR050834">
    <property type="entry name" value="Glycosyltransf_2"/>
</dbReference>
<dbReference type="RefSeq" id="WP_193496365.1">
    <property type="nucleotide sequence ID" value="NZ_CP063169.1"/>
</dbReference>
<accession>A0A7M1SQC4</accession>
<dbReference type="Proteomes" id="UP000593758">
    <property type="component" value="Chromosome"/>
</dbReference>
<feature type="compositionally biased region" description="Basic and acidic residues" evidence="1">
    <location>
        <begin position="605"/>
        <end position="618"/>
    </location>
</feature>
<evidence type="ECO:0000313" key="3">
    <source>
        <dbReference type="EMBL" id="QOR69756.1"/>
    </source>
</evidence>
<feature type="transmembrane region" description="Helical" evidence="2">
    <location>
        <begin position="782"/>
        <end position="804"/>
    </location>
</feature>
<protein>
    <submittedName>
        <fullName evidence="3">Glycosyltransferase</fullName>
    </submittedName>
</protein>
<feature type="transmembrane region" description="Helical" evidence="2">
    <location>
        <begin position="656"/>
        <end position="673"/>
    </location>
</feature>
<feature type="transmembrane region" description="Helical" evidence="2">
    <location>
        <begin position="1135"/>
        <end position="1153"/>
    </location>
</feature>
<sequence length="1163" mass="121578">MTTSETRLRAVVVASVASRHLPHTLAALAAQTRPADDVLIAALGSGAGTAADTWEGLVSEAGLDRRKVRVVPVPGALTFGAAVRRALSAAEKATAEENRGQDSPAEESELPSWLWLLHDDSAPAPDATAQLLRTIEASNAISVVGCKQVDWDQPDRLISVGVRATPGGLRFTGIEDREIDQGQHDGREDVLAVGTAGMLIRTEVWHLLGGPDPALGPFEDGRDLCQRARLAGHRVVVAPAAVVRHARLSYRGLREDGHRRPDPRRSFRARRVAALHLRLSSAPPILVPVLAIVAVLAGLVRALWRVSTKELTLTVHELAAPLVVLARPAAIARARRRARHSRRLPRRRLRPLQASWRDVWRLRRDRRLLRAAARRAARTPSELEMAERAAVARRRRLTLGFVLLVSGALAAVTVVPATLAGPLVGGALLPADADLAGTWQAATSAWIASGDGQSGPPDPLLMVLTVVSLLTGGAWGVPLHTGVSIVLALAIPLAALAAWFAAGAASRSVLIRAWVALTWALGPALLLGIGAGRVGAVLAHVMLPLVLLAVVRSLGLDRRDVIISGMVGAQRLPRARAARGVSAREAKRARLAALAEVGDDEADADDVRRPEPRPRTEPSEEVPSATVVSRVSRAGSLGAAAAAGLAFAVVVAGAPVLLGAGVLAAIVLALVLGRRRRLPVGRGRLVLVLLPAVTLMLPLGVHALGNAQSWRVLLADPGPGLASDAGPAWLRLLAWPQEPASAPFLANDVAAYVPMATTGVLAVVALLALLRGAGRSRPVRLGWLLVSVGLVTAEVSVRVAVALGRNTSGEIAEVHGWAGPGTSLTLAGLLIAAVCGVDGLRGALSGASFGWRQVSAAVGTIAITLALVTTGVTHSARVIAERDGQVENQTMLVHGRGAAPVPALAQELQGSAQRARVLALTPTADGVDAQIWRSSGPQLTESSTVTDLRRWQAALEGESDAATHEVATVVAELTQGTATEAASTLAEHAIAVIVVPATSNVTRAPLDTAARGRLIPLLDSVAGLDRVTENTSGVIWRVRASQEATDADIARAQILDGDGALVANVPSTGGSIGGPISADGTDRAVVLAERADPSWRAWLGGTPLRSIESDWRQAFAIPDGARGELVVAYQPTWHLPWQILALAVFGLTALLALPTRRRRGEDG</sequence>
<feature type="region of interest" description="Disordered" evidence="1">
    <location>
        <begin position="597"/>
        <end position="625"/>
    </location>
</feature>
<feature type="transmembrane region" description="Helical" evidence="2">
    <location>
        <begin position="749"/>
        <end position="770"/>
    </location>
</feature>
<dbReference type="KEGG" id="halt:IM660_13940"/>
<proteinExistence type="predicted"/>
<keyword evidence="2" id="KW-0472">Membrane</keyword>
<name>A0A7M1SQC4_9MICO</name>
<keyword evidence="4" id="KW-1185">Reference proteome</keyword>
<dbReference type="EMBL" id="CP063169">
    <property type="protein sequence ID" value="QOR69756.1"/>
    <property type="molecule type" value="Genomic_DNA"/>
</dbReference>
<feature type="transmembrane region" description="Helical" evidence="2">
    <location>
        <begin position="537"/>
        <end position="556"/>
    </location>
</feature>
<dbReference type="PANTHER" id="PTHR43685">
    <property type="entry name" value="GLYCOSYLTRANSFERASE"/>
    <property type="match status" value="1"/>
</dbReference>
<organism evidence="3 4">
    <name type="scientific">Ruania alkalisoli</name>
    <dbReference type="NCBI Taxonomy" id="2779775"/>
    <lineage>
        <taxon>Bacteria</taxon>
        <taxon>Bacillati</taxon>
        <taxon>Actinomycetota</taxon>
        <taxon>Actinomycetes</taxon>
        <taxon>Micrococcales</taxon>
        <taxon>Ruaniaceae</taxon>
        <taxon>Ruania</taxon>
    </lineage>
</organism>
<dbReference type="Pfam" id="PF13641">
    <property type="entry name" value="Glyco_tranf_2_3"/>
    <property type="match status" value="1"/>
</dbReference>
<dbReference type="AlphaFoldDB" id="A0A7M1SQC4"/>
<dbReference type="GO" id="GO:0016740">
    <property type="term" value="F:transferase activity"/>
    <property type="evidence" value="ECO:0007669"/>
    <property type="project" value="UniProtKB-KW"/>
</dbReference>
<gene>
    <name evidence="3" type="ORF">IM660_13940</name>
</gene>
<keyword evidence="2" id="KW-0812">Transmembrane</keyword>
<evidence type="ECO:0000256" key="1">
    <source>
        <dbReference type="SAM" id="MobiDB-lite"/>
    </source>
</evidence>
<feature type="transmembrane region" description="Helical" evidence="2">
    <location>
        <begin position="685"/>
        <end position="704"/>
    </location>
</feature>
<dbReference type="PANTHER" id="PTHR43685:SF3">
    <property type="entry name" value="SLR2126 PROTEIN"/>
    <property type="match status" value="1"/>
</dbReference>
<dbReference type="InterPro" id="IPR029044">
    <property type="entry name" value="Nucleotide-diphossugar_trans"/>
</dbReference>
<keyword evidence="3" id="KW-0808">Transferase</keyword>
<evidence type="ECO:0000256" key="2">
    <source>
        <dbReference type="SAM" id="Phobius"/>
    </source>
</evidence>
<evidence type="ECO:0000313" key="4">
    <source>
        <dbReference type="Proteomes" id="UP000593758"/>
    </source>
</evidence>
<feature type="transmembrane region" description="Helical" evidence="2">
    <location>
        <begin position="824"/>
        <end position="844"/>
    </location>
</feature>
<feature type="transmembrane region" description="Helical" evidence="2">
    <location>
        <begin position="285"/>
        <end position="304"/>
    </location>
</feature>
<reference evidence="3 4" key="1">
    <citation type="submission" date="2020-10" db="EMBL/GenBank/DDBJ databases">
        <title>Haloactinobacterium sp. RN3S43, a bacterium isolated from saline soil.</title>
        <authorList>
            <person name="Sun J.-Q."/>
        </authorList>
    </citation>
    <scope>NUCLEOTIDE SEQUENCE [LARGE SCALE GENOMIC DNA]</scope>
    <source>
        <strain evidence="3 4">RN3S43</strain>
    </source>
</reference>
<dbReference type="Gene3D" id="3.90.550.10">
    <property type="entry name" value="Spore Coat Polysaccharide Biosynthesis Protein SpsA, Chain A"/>
    <property type="match status" value="1"/>
</dbReference>
<feature type="transmembrane region" description="Helical" evidence="2">
    <location>
        <begin position="856"/>
        <end position="876"/>
    </location>
</feature>
<feature type="transmembrane region" description="Helical" evidence="2">
    <location>
        <begin position="397"/>
        <end position="421"/>
    </location>
</feature>
<feature type="transmembrane region" description="Helical" evidence="2">
    <location>
        <begin position="509"/>
        <end position="531"/>
    </location>
</feature>
<feature type="transmembrane region" description="Helical" evidence="2">
    <location>
        <begin position="483"/>
        <end position="502"/>
    </location>
</feature>
<keyword evidence="2" id="KW-1133">Transmembrane helix</keyword>
<feature type="transmembrane region" description="Helical" evidence="2">
    <location>
        <begin position="634"/>
        <end position="650"/>
    </location>
</feature>